<dbReference type="EMBL" id="VCGU01000458">
    <property type="protein sequence ID" value="TRY63469.1"/>
    <property type="molecule type" value="Genomic_DNA"/>
</dbReference>
<dbReference type="GO" id="GO:0005794">
    <property type="term" value="C:Golgi apparatus"/>
    <property type="evidence" value="ECO:0007669"/>
    <property type="project" value="TreeGrafter"/>
</dbReference>
<dbReference type="OMA" id="FTGWYVY"/>
<evidence type="ECO:0000313" key="6">
    <source>
        <dbReference type="EMBL" id="TRY63469.1"/>
    </source>
</evidence>
<dbReference type="GO" id="GO:2001234">
    <property type="term" value="P:negative regulation of apoptotic signaling pathway"/>
    <property type="evidence" value="ECO:0007669"/>
    <property type="project" value="TreeGrafter"/>
</dbReference>
<dbReference type="GO" id="GO:0005783">
    <property type="term" value="C:endoplasmic reticulum"/>
    <property type="evidence" value="ECO:0007669"/>
    <property type="project" value="TreeGrafter"/>
</dbReference>
<dbReference type="InterPro" id="IPR006214">
    <property type="entry name" value="Bax_inhibitor_1-related"/>
</dbReference>
<evidence type="ECO:0000256" key="2">
    <source>
        <dbReference type="ARBA" id="ARBA00022692"/>
    </source>
</evidence>
<feature type="transmembrane region" description="Helical" evidence="5">
    <location>
        <begin position="143"/>
        <end position="162"/>
    </location>
</feature>
<comment type="similarity">
    <text evidence="5">Belongs to the BI1 family.</text>
</comment>
<dbReference type="Pfam" id="PF01027">
    <property type="entry name" value="Bax1-I"/>
    <property type="match status" value="1"/>
</dbReference>
<dbReference type="PANTHER" id="PTHR23291:SF127">
    <property type="entry name" value="PROTEIN LIFEGUARD 1-LIKE"/>
    <property type="match status" value="1"/>
</dbReference>
<dbReference type="Proteomes" id="UP000318571">
    <property type="component" value="Chromosome 10"/>
</dbReference>
<dbReference type="OrthoDB" id="7933078at2759"/>
<sequence>MGGTAQDVETGGINPLPEGFGSSFNEKRIRLKFVRKVYAILMSQLSLTTITIGVFCFTPAIKRFYCSDVALNAAGSLQCVNASLYGLSLYWGSYLVFIITYFTLICSSNVRRKSPGNVIALLVFTAAVSLMLANIALYHDVNWVMLAIGITALLCLGLTLFACQTKVDVTGWGIYLFAACWILFIFAILMMVFFLKSYPLMGVVYSGLLALLFSLFFIYHTQLMLGSKKYRLSPEESIFAATQLYVDVANIFMGILGLGGGR</sequence>
<keyword evidence="3 5" id="KW-1133">Transmembrane helix</keyword>
<name>A0A553NDP1_TIGCA</name>
<evidence type="ECO:0000256" key="1">
    <source>
        <dbReference type="ARBA" id="ARBA00004141"/>
    </source>
</evidence>
<feature type="transmembrane region" description="Helical" evidence="5">
    <location>
        <begin position="200"/>
        <end position="219"/>
    </location>
</feature>
<keyword evidence="7" id="KW-1185">Reference proteome</keyword>
<dbReference type="AlphaFoldDB" id="A0A553NDP1"/>
<comment type="caution">
    <text evidence="6">The sequence shown here is derived from an EMBL/GenBank/DDBJ whole genome shotgun (WGS) entry which is preliminary data.</text>
</comment>
<evidence type="ECO:0000256" key="5">
    <source>
        <dbReference type="RuleBase" id="RU004379"/>
    </source>
</evidence>
<reference evidence="6 7" key="1">
    <citation type="journal article" date="2018" name="Nat. Ecol. Evol.">
        <title>Genomic signatures of mitonuclear coevolution across populations of Tigriopus californicus.</title>
        <authorList>
            <person name="Barreto F.S."/>
            <person name="Watson E.T."/>
            <person name="Lima T.G."/>
            <person name="Willett C.S."/>
            <person name="Edmands S."/>
            <person name="Li W."/>
            <person name="Burton R.S."/>
        </authorList>
    </citation>
    <scope>NUCLEOTIDE SEQUENCE [LARGE SCALE GENOMIC DNA]</scope>
    <source>
        <strain evidence="6 7">San Diego</strain>
    </source>
</reference>
<proteinExistence type="inferred from homology"/>
<feature type="transmembrane region" description="Helical" evidence="5">
    <location>
        <begin position="37"/>
        <end position="62"/>
    </location>
</feature>
<keyword evidence="2 5" id="KW-0812">Transmembrane</keyword>
<evidence type="ECO:0000256" key="3">
    <source>
        <dbReference type="ARBA" id="ARBA00022989"/>
    </source>
</evidence>
<evidence type="ECO:0000313" key="7">
    <source>
        <dbReference type="Proteomes" id="UP000318571"/>
    </source>
</evidence>
<feature type="transmembrane region" description="Helical" evidence="5">
    <location>
        <begin position="118"/>
        <end position="137"/>
    </location>
</feature>
<comment type="subcellular location">
    <subcellularLocation>
        <location evidence="1">Membrane</location>
        <topology evidence="1">Multi-pass membrane protein</topology>
    </subcellularLocation>
</comment>
<feature type="transmembrane region" description="Helical" evidence="5">
    <location>
        <begin position="82"/>
        <end position="106"/>
    </location>
</feature>
<dbReference type="GO" id="GO:0016020">
    <property type="term" value="C:membrane"/>
    <property type="evidence" value="ECO:0007669"/>
    <property type="project" value="UniProtKB-SubCell"/>
</dbReference>
<dbReference type="PANTHER" id="PTHR23291">
    <property type="entry name" value="BAX INHIBITOR-RELATED"/>
    <property type="match status" value="1"/>
</dbReference>
<organism evidence="6 7">
    <name type="scientific">Tigriopus californicus</name>
    <name type="common">Marine copepod</name>
    <dbReference type="NCBI Taxonomy" id="6832"/>
    <lineage>
        <taxon>Eukaryota</taxon>
        <taxon>Metazoa</taxon>
        <taxon>Ecdysozoa</taxon>
        <taxon>Arthropoda</taxon>
        <taxon>Crustacea</taxon>
        <taxon>Multicrustacea</taxon>
        <taxon>Hexanauplia</taxon>
        <taxon>Copepoda</taxon>
        <taxon>Harpacticoida</taxon>
        <taxon>Harpacticidae</taxon>
        <taxon>Tigriopus</taxon>
    </lineage>
</organism>
<keyword evidence="4 5" id="KW-0472">Membrane</keyword>
<protein>
    <submittedName>
        <fullName evidence="6">Uncharacterized protein</fullName>
    </submittedName>
</protein>
<accession>A0A553NDP1</accession>
<gene>
    <name evidence="6" type="ORF">TCAL_08186</name>
</gene>
<evidence type="ECO:0000256" key="4">
    <source>
        <dbReference type="ARBA" id="ARBA00023136"/>
    </source>
</evidence>
<feature type="transmembrane region" description="Helical" evidence="5">
    <location>
        <begin position="174"/>
        <end position="194"/>
    </location>
</feature>